<gene>
    <name evidence="3" type="ORF">VII00023_00800</name>
</gene>
<dbReference type="Proteomes" id="UP000004605">
    <property type="component" value="Unassembled WGS sequence"/>
</dbReference>
<comment type="caution">
    <text evidence="3">The sequence shown here is derived from an EMBL/GenBank/DDBJ whole genome shotgun (WGS) entry which is preliminary data.</text>
</comment>
<dbReference type="PANTHER" id="PTHR43586">
    <property type="entry name" value="CYSTEINE DESULFURASE"/>
    <property type="match status" value="1"/>
</dbReference>
<evidence type="ECO:0000256" key="1">
    <source>
        <dbReference type="ARBA" id="ARBA00022898"/>
    </source>
</evidence>
<name>F9RXZ9_9VIBR</name>
<dbReference type="InterPro" id="IPR015424">
    <property type="entry name" value="PyrdxlP-dep_Trfase"/>
</dbReference>
<reference evidence="3 4" key="1">
    <citation type="journal article" date="2012" name="Int. J. Syst. Evol. Microbiol.">
        <title>Vibrio caribbeanicus sp. nov., isolated from the marine sponge Scleritoderma cyanea.</title>
        <authorList>
            <person name="Hoffmann M."/>
            <person name="Monday S.R."/>
            <person name="Allard M.W."/>
            <person name="Strain E.A."/>
            <person name="Whittaker P."/>
            <person name="Naum M."/>
            <person name="McCarthy P.J."/>
            <person name="Lopez J.V."/>
            <person name="Fischer M."/>
            <person name="Brown E.W."/>
        </authorList>
    </citation>
    <scope>NUCLEOTIDE SEQUENCE [LARGE SCALE GENOMIC DNA]</scope>
    <source>
        <strain evidence="3 4">ATCC 700023</strain>
    </source>
</reference>
<dbReference type="InterPro" id="IPR000192">
    <property type="entry name" value="Aminotrans_V_dom"/>
</dbReference>
<dbReference type="InterPro" id="IPR011340">
    <property type="entry name" value="Cys_dSase-rel"/>
</dbReference>
<accession>F9RXZ9</accession>
<dbReference type="SUPFAM" id="SSF53383">
    <property type="entry name" value="PLP-dependent transferases"/>
    <property type="match status" value="1"/>
</dbReference>
<dbReference type="InterPro" id="IPR015421">
    <property type="entry name" value="PyrdxlP-dep_Trfase_major"/>
</dbReference>
<sequence length="406" mass="44687">MSFTPERVRAQFSALNQRYNHQPVTFFDGPGGAQVPLSVLDAMSSYLGHYNANLGGHYFSSQKTTQLLMDARVSCQALLNAPTSDSIVFGANMTSLTFSLSRAISRTWQAGDEVIVTALDHYANVSTWQQAAEDKSVTVLTARVEPKDCSVDIEHLLSLITERTRLIAITLASNTTGTMVDIAPVVAAAKAVGAQVYVDAVHYAPHQLVDVQALGCDFLVCSAYKFFGPHIGIAYIAPQWLQELQPYKVEPAVDIGPGRFETGTQSFEALAGLIASINYLAQWGDQSLDLRERLEQSYALYNRYETQLSDYFLNRLQQTKGITLWGRDVADANLRTPTFALTFAGAEPIEVAKALGEKNICLWSGHFYALGLVRQLNLEEAGGVVRIGMMHYNTKAEIDRLFDALE</sequence>
<dbReference type="Pfam" id="PF00266">
    <property type="entry name" value="Aminotran_5"/>
    <property type="match status" value="1"/>
</dbReference>
<protein>
    <submittedName>
        <fullName evidence="3">Selenocysteine lyase</fullName>
    </submittedName>
</protein>
<dbReference type="EMBL" id="AFWF01000028">
    <property type="protein sequence ID" value="EGU47148.1"/>
    <property type="molecule type" value="Genomic_DNA"/>
</dbReference>
<dbReference type="RefSeq" id="WP_006710744.1">
    <property type="nucleotide sequence ID" value="NZ_AFWF01000028.1"/>
</dbReference>
<dbReference type="Gene3D" id="3.40.640.10">
    <property type="entry name" value="Type I PLP-dependent aspartate aminotransferase-like (Major domain)"/>
    <property type="match status" value="1"/>
</dbReference>
<keyword evidence="4" id="KW-1185">Reference proteome</keyword>
<dbReference type="PANTHER" id="PTHR43586:SF21">
    <property type="entry name" value="PYRIDOXAL PHOSPHATE (PLP)-DEPENDENT ASPARTATE AMINOTRANSFERASE SUPERFAMILY"/>
    <property type="match status" value="1"/>
</dbReference>
<evidence type="ECO:0000259" key="2">
    <source>
        <dbReference type="Pfam" id="PF00266"/>
    </source>
</evidence>
<organism evidence="3 4">
    <name type="scientific">Vibrio ichthyoenteri ATCC 700023</name>
    <dbReference type="NCBI Taxonomy" id="870968"/>
    <lineage>
        <taxon>Bacteria</taxon>
        <taxon>Pseudomonadati</taxon>
        <taxon>Pseudomonadota</taxon>
        <taxon>Gammaproteobacteria</taxon>
        <taxon>Vibrionales</taxon>
        <taxon>Vibrionaceae</taxon>
        <taxon>Vibrio</taxon>
    </lineage>
</organism>
<dbReference type="NCBIfam" id="TIGR01976">
    <property type="entry name" value="am_tr_V_VC1184"/>
    <property type="match status" value="1"/>
</dbReference>
<proteinExistence type="predicted"/>
<evidence type="ECO:0000313" key="4">
    <source>
        <dbReference type="Proteomes" id="UP000004605"/>
    </source>
</evidence>
<dbReference type="InterPro" id="IPR015422">
    <property type="entry name" value="PyrdxlP-dep_Trfase_small"/>
</dbReference>
<dbReference type="OrthoDB" id="7592443at2"/>
<evidence type="ECO:0000313" key="3">
    <source>
        <dbReference type="EMBL" id="EGU47148.1"/>
    </source>
</evidence>
<feature type="non-terminal residue" evidence="3">
    <location>
        <position position="406"/>
    </location>
</feature>
<dbReference type="AlphaFoldDB" id="F9RXZ9"/>
<dbReference type="Gene3D" id="3.90.1150.10">
    <property type="entry name" value="Aspartate Aminotransferase, domain 1"/>
    <property type="match status" value="1"/>
</dbReference>
<dbReference type="GO" id="GO:0016829">
    <property type="term" value="F:lyase activity"/>
    <property type="evidence" value="ECO:0007669"/>
    <property type="project" value="UniProtKB-KW"/>
</dbReference>
<keyword evidence="3" id="KW-0456">Lyase</keyword>
<keyword evidence="1" id="KW-0663">Pyridoxal phosphate</keyword>
<feature type="domain" description="Aminotransferase class V" evidence="2">
    <location>
        <begin position="26"/>
        <end position="401"/>
    </location>
</feature>